<protein>
    <submittedName>
        <fullName evidence="2">Uncharacterized protein</fullName>
    </submittedName>
</protein>
<name>A0A7E4ZVK6_PANRE</name>
<organism evidence="1 2">
    <name type="scientific">Panagrellus redivivus</name>
    <name type="common">Microworm</name>
    <dbReference type="NCBI Taxonomy" id="6233"/>
    <lineage>
        <taxon>Eukaryota</taxon>
        <taxon>Metazoa</taxon>
        <taxon>Ecdysozoa</taxon>
        <taxon>Nematoda</taxon>
        <taxon>Chromadorea</taxon>
        <taxon>Rhabditida</taxon>
        <taxon>Tylenchina</taxon>
        <taxon>Panagrolaimomorpha</taxon>
        <taxon>Panagrolaimoidea</taxon>
        <taxon>Panagrolaimidae</taxon>
        <taxon>Panagrellus</taxon>
    </lineage>
</organism>
<dbReference type="AlphaFoldDB" id="A0A7E4ZVK6"/>
<keyword evidence="1" id="KW-1185">Reference proteome</keyword>
<accession>A0A7E4ZVK6</accession>
<evidence type="ECO:0000313" key="1">
    <source>
        <dbReference type="Proteomes" id="UP000492821"/>
    </source>
</evidence>
<dbReference type="Proteomes" id="UP000492821">
    <property type="component" value="Unassembled WGS sequence"/>
</dbReference>
<proteinExistence type="predicted"/>
<evidence type="ECO:0000313" key="2">
    <source>
        <dbReference type="WBParaSite" id="Pan_g20233.t1"/>
    </source>
</evidence>
<dbReference type="WBParaSite" id="Pan_g20233.t1">
    <property type="protein sequence ID" value="Pan_g20233.t1"/>
    <property type="gene ID" value="Pan_g20233"/>
</dbReference>
<reference evidence="2" key="2">
    <citation type="submission" date="2020-10" db="UniProtKB">
        <authorList>
            <consortium name="WormBaseParasite"/>
        </authorList>
    </citation>
    <scope>IDENTIFICATION</scope>
</reference>
<reference evidence="1" key="1">
    <citation type="journal article" date="2013" name="Genetics">
        <title>The draft genome and transcriptome of Panagrellus redivivus are shaped by the harsh demands of a free-living lifestyle.</title>
        <authorList>
            <person name="Srinivasan J."/>
            <person name="Dillman A.R."/>
            <person name="Macchietto M.G."/>
            <person name="Heikkinen L."/>
            <person name="Lakso M."/>
            <person name="Fracchia K.M."/>
            <person name="Antoshechkin I."/>
            <person name="Mortazavi A."/>
            <person name="Wong G."/>
            <person name="Sternberg P.W."/>
        </authorList>
    </citation>
    <scope>NUCLEOTIDE SEQUENCE [LARGE SCALE GENOMIC DNA]</scope>
    <source>
        <strain evidence="1">MT8872</strain>
    </source>
</reference>
<sequence length="80" mass="9035">MVPVFEIQLLRMIDGVACAENVRTLFKIMNKSLALYGVFLFLKLRFEPDMSVESFVSLGMTSQCPIRLASLVTKTLSMDE</sequence>